<dbReference type="Proteomes" id="UP000267535">
    <property type="component" value="Unassembled WGS sequence"/>
</dbReference>
<dbReference type="EMBL" id="RQXV01000012">
    <property type="protein sequence ID" value="RRC97401.1"/>
    <property type="molecule type" value="Genomic_DNA"/>
</dbReference>
<evidence type="ECO:0000313" key="1">
    <source>
        <dbReference type="EMBL" id="RRC97401.1"/>
    </source>
</evidence>
<proteinExistence type="predicted"/>
<sequence length="255" mass="29037">MCLIVFAYKYHPDYKLILTANRDEFFPRPTRAMQFWAEQPELLAGQDLEQGGTWLGMNRNGRFSALTNHRNGRIKAQGKQSRGFLALDFINSNLSCTDFIKATELPAYDGFNQLIDDGHSLYYLSNRSEQPAQIQPGIHGLSNALLNTPWPKSDSRKSALKQVIDSGEINAEQLIQLMENKDQYPDHLLPDTGISQDWERKLSSSFIQMENYGTRATTVILQKYDGQTEILEQNYDHSGAIERKRFMLQLPASSA</sequence>
<dbReference type="Pfam" id="PF05742">
    <property type="entry name" value="TANGO2"/>
    <property type="match status" value="1"/>
</dbReference>
<accession>A0A3P1SJD7</accession>
<protein>
    <submittedName>
        <fullName evidence="1">NRDE family protein</fullName>
    </submittedName>
</protein>
<gene>
    <name evidence="1" type="ORF">EHS89_18025</name>
</gene>
<dbReference type="PANTHER" id="PTHR17985">
    <property type="entry name" value="SER/THR-RICH PROTEIN T10 IN DGCR REGION"/>
    <property type="match status" value="1"/>
</dbReference>
<reference evidence="1 2" key="1">
    <citation type="submission" date="2018-11" db="EMBL/GenBank/DDBJ databases">
        <title>The draft genome sequence of Amphritea balenae JAMM 1525T.</title>
        <authorList>
            <person name="Fang Z."/>
            <person name="Zhang Y."/>
            <person name="Han X."/>
        </authorList>
    </citation>
    <scope>NUCLEOTIDE SEQUENCE [LARGE SCALE GENOMIC DNA]</scope>
    <source>
        <strain evidence="1 2">JAMM 1525</strain>
    </source>
</reference>
<organism evidence="1 2">
    <name type="scientific">Amphritea balenae</name>
    <dbReference type="NCBI Taxonomy" id="452629"/>
    <lineage>
        <taxon>Bacteria</taxon>
        <taxon>Pseudomonadati</taxon>
        <taxon>Pseudomonadota</taxon>
        <taxon>Gammaproteobacteria</taxon>
        <taxon>Oceanospirillales</taxon>
        <taxon>Oceanospirillaceae</taxon>
        <taxon>Amphritea</taxon>
    </lineage>
</organism>
<keyword evidence="2" id="KW-1185">Reference proteome</keyword>
<dbReference type="RefSeq" id="WP_124927564.1">
    <property type="nucleotide sequence ID" value="NZ_BMOH01000009.1"/>
</dbReference>
<evidence type="ECO:0000313" key="2">
    <source>
        <dbReference type="Proteomes" id="UP000267535"/>
    </source>
</evidence>
<name>A0A3P1SJD7_9GAMM</name>
<comment type="caution">
    <text evidence="1">The sequence shown here is derived from an EMBL/GenBank/DDBJ whole genome shotgun (WGS) entry which is preliminary data.</text>
</comment>
<dbReference type="PANTHER" id="PTHR17985:SF8">
    <property type="entry name" value="TRANSPORT AND GOLGI ORGANIZATION PROTEIN 2 HOMOLOG"/>
    <property type="match status" value="1"/>
</dbReference>
<dbReference type="InterPro" id="IPR008551">
    <property type="entry name" value="TANGO2"/>
</dbReference>
<dbReference type="OrthoDB" id="4380123at2"/>
<dbReference type="AlphaFoldDB" id="A0A3P1SJD7"/>